<gene>
    <name evidence="2" type="ORF">PILCRDRAFT_825110</name>
</gene>
<dbReference type="EMBL" id="KN833022">
    <property type="protein sequence ID" value="KIM77673.1"/>
    <property type="molecule type" value="Genomic_DNA"/>
</dbReference>
<reference evidence="3" key="2">
    <citation type="submission" date="2015-01" db="EMBL/GenBank/DDBJ databases">
        <title>Evolutionary Origins and Diversification of the Mycorrhizal Mutualists.</title>
        <authorList>
            <consortium name="DOE Joint Genome Institute"/>
            <consortium name="Mycorrhizal Genomics Consortium"/>
            <person name="Kohler A."/>
            <person name="Kuo A."/>
            <person name="Nagy L.G."/>
            <person name="Floudas D."/>
            <person name="Copeland A."/>
            <person name="Barry K.W."/>
            <person name="Cichocki N."/>
            <person name="Veneault-Fourrey C."/>
            <person name="LaButti K."/>
            <person name="Lindquist E.A."/>
            <person name="Lipzen A."/>
            <person name="Lundell T."/>
            <person name="Morin E."/>
            <person name="Murat C."/>
            <person name="Riley R."/>
            <person name="Ohm R."/>
            <person name="Sun H."/>
            <person name="Tunlid A."/>
            <person name="Henrissat B."/>
            <person name="Grigoriev I.V."/>
            <person name="Hibbett D.S."/>
            <person name="Martin F."/>
        </authorList>
    </citation>
    <scope>NUCLEOTIDE SEQUENCE [LARGE SCALE GENOMIC DNA]</scope>
    <source>
        <strain evidence="3">F 1598</strain>
    </source>
</reference>
<protein>
    <submittedName>
        <fullName evidence="2">Uncharacterized protein</fullName>
    </submittedName>
</protein>
<dbReference type="HOGENOM" id="CLU_2723092_0_0_1"/>
<dbReference type="AlphaFoldDB" id="A0A0C3AUS4"/>
<evidence type="ECO:0000256" key="1">
    <source>
        <dbReference type="SAM" id="MobiDB-lite"/>
    </source>
</evidence>
<proteinExistence type="predicted"/>
<dbReference type="InParanoid" id="A0A0C3AUS4"/>
<sequence>MQNVLVDDKRIWVDLYVPSVYSCVFGTNNPIRYSSQSVARLNNSWSNNPTVGPRGGRGGKRPARRFRRSGGS</sequence>
<feature type="region of interest" description="Disordered" evidence="1">
    <location>
        <begin position="42"/>
        <end position="72"/>
    </location>
</feature>
<feature type="compositionally biased region" description="Basic residues" evidence="1">
    <location>
        <begin position="57"/>
        <end position="72"/>
    </location>
</feature>
<evidence type="ECO:0000313" key="3">
    <source>
        <dbReference type="Proteomes" id="UP000054166"/>
    </source>
</evidence>
<name>A0A0C3AUS4_PILCF</name>
<organism evidence="2 3">
    <name type="scientific">Piloderma croceum (strain F 1598)</name>
    <dbReference type="NCBI Taxonomy" id="765440"/>
    <lineage>
        <taxon>Eukaryota</taxon>
        <taxon>Fungi</taxon>
        <taxon>Dikarya</taxon>
        <taxon>Basidiomycota</taxon>
        <taxon>Agaricomycotina</taxon>
        <taxon>Agaricomycetes</taxon>
        <taxon>Agaricomycetidae</taxon>
        <taxon>Atheliales</taxon>
        <taxon>Atheliaceae</taxon>
        <taxon>Piloderma</taxon>
    </lineage>
</organism>
<evidence type="ECO:0000313" key="2">
    <source>
        <dbReference type="EMBL" id="KIM77673.1"/>
    </source>
</evidence>
<accession>A0A0C3AUS4</accession>
<dbReference type="STRING" id="765440.A0A0C3AUS4"/>
<dbReference type="Proteomes" id="UP000054166">
    <property type="component" value="Unassembled WGS sequence"/>
</dbReference>
<reference evidence="2 3" key="1">
    <citation type="submission" date="2014-04" db="EMBL/GenBank/DDBJ databases">
        <authorList>
            <consortium name="DOE Joint Genome Institute"/>
            <person name="Kuo A."/>
            <person name="Tarkka M."/>
            <person name="Buscot F."/>
            <person name="Kohler A."/>
            <person name="Nagy L.G."/>
            <person name="Floudas D."/>
            <person name="Copeland A."/>
            <person name="Barry K.W."/>
            <person name="Cichocki N."/>
            <person name="Veneault-Fourrey C."/>
            <person name="LaButti K."/>
            <person name="Lindquist E.A."/>
            <person name="Lipzen A."/>
            <person name="Lundell T."/>
            <person name="Morin E."/>
            <person name="Murat C."/>
            <person name="Sun H."/>
            <person name="Tunlid A."/>
            <person name="Henrissat B."/>
            <person name="Grigoriev I.V."/>
            <person name="Hibbett D.S."/>
            <person name="Martin F."/>
            <person name="Nordberg H.P."/>
            <person name="Cantor M.N."/>
            <person name="Hua S.X."/>
        </authorList>
    </citation>
    <scope>NUCLEOTIDE SEQUENCE [LARGE SCALE GENOMIC DNA]</scope>
    <source>
        <strain evidence="2 3">F 1598</strain>
    </source>
</reference>
<keyword evidence="3" id="KW-1185">Reference proteome</keyword>